<evidence type="ECO:0000313" key="1">
    <source>
        <dbReference type="EMBL" id="MDG0792987.1"/>
    </source>
</evidence>
<evidence type="ECO:0000313" key="2">
    <source>
        <dbReference type="Proteomes" id="UP001153387"/>
    </source>
</evidence>
<gene>
    <name evidence="1" type="ORF">OMP38_20525</name>
</gene>
<name>A0A9X4KIU8_9BACL</name>
<sequence length="133" mass="15101">MEQIRQRLERGEDLEAIGQSLAMEAESGWAFGEFQVNEDTLRSKDLNTPDEAAIEEALLLSEGGVSQVFADGDRFAVLKCLARKGGGYRPFGDVKEDVKRRLFEEKFETEVKRLVAEAKVTLKEQVYRSMRLQ</sequence>
<dbReference type="InterPro" id="IPR046357">
    <property type="entry name" value="PPIase_dom_sf"/>
</dbReference>
<dbReference type="AlphaFoldDB" id="A0A9X4KIU8"/>
<accession>A0A9X4KIU8</accession>
<dbReference type="EMBL" id="JAPDHZ010000003">
    <property type="protein sequence ID" value="MDG0792987.1"/>
    <property type="molecule type" value="Genomic_DNA"/>
</dbReference>
<keyword evidence="2" id="KW-1185">Reference proteome</keyword>
<comment type="caution">
    <text evidence="1">The sequence shown here is derived from an EMBL/GenBank/DDBJ whole genome shotgun (WGS) entry which is preliminary data.</text>
</comment>
<reference evidence="1 2" key="1">
    <citation type="submission" date="2022-10" db="EMBL/GenBank/DDBJ databases">
        <title>Comparative genomic analysis of Cohnella hashimotonis sp. nov., isolated from the International Space Station.</title>
        <authorList>
            <person name="Simpson A."/>
            <person name="Venkateswaran K."/>
        </authorList>
    </citation>
    <scope>NUCLEOTIDE SEQUENCE [LARGE SCALE GENOMIC DNA]</scope>
    <source>
        <strain evidence="1 2">DSM 18997</strain>
    </source>
</reference>
<protein>
    <recommendedName>
        <fullName evidence="3">PpiC domain-containing protein</fullName>
    </recommendedName>
</protein>
<dbReference type="Proteomes" id="UP001153387">
    <property type="component" value="Unassembled WGS sequence"/>
</dbReference>
<dbReference type="Gene3D" id="3.10.50.40">
    <property type="match status" value="1"/>
</dbReference>
<dbReference type="Gene3D" id="1.10.4030.10">
    <property type="entry name" value="Porin chaperone SurA, peptide-binding domain"/>
    <property type="match status" value="1"/>
</dbReference>
<proteinExistence type="predicted"/>
<organism evidence="1 2">
    <name type="scientific">Cohnella ginsengisoli</name>
    <dbReference type="NCBI Taxonomy" id="425004"/>
    <lineage>
        <taxon>Bacteria</taxon>
        <taxon>Bacillati</taxon>
        <taxon>Bacillota</taxon>
        <taxon>Bacilli</taxon>
        <taxon>Bacillales</taxon>
        <taxon>Paenibacillaceae</taxon>
        <taxon>Cohnella</taxon>
    </lineage>
</organism>
<dbReference type="GO" id="GO:0003755">
    <property type="term" value="F:peptidyl-prolyl cis-trans isomerase activity"/>
    <property type="evidence" value="ECO:0007669"/>
    <property type="project" value="InterPro"/>
</dbReference>
<evidence type="ECO:0008006" key="3">
    <source>
        <dbReference type="Google" id="ProtNLM"/>
    </source>
</evidence>